<proteinExistence type="inferred from homology"/>
<feature type="domain" description="Multidrug resistance protein MdtA-like barrel-sandwich hybrid" evidence="4">
    <location>
        <begin position="73"/>
        <end position="210"/>
    </location>
</feature>
<dbReference type="Gene3D" id="1.10.287.470">
    <property type="entry name" value="Helix hairpin bin"/>
    <property type="match status" value="1"/>
</dbReference>
<dbReference type="Gene3D" id="2.40.30.170">
    <property type="match status" value="1"/>
</dbReference>
<dbReference type="NCBIfam" id="TIGR01730">
    <property type="entry name" value="RND_mfp"/>
    <property type="match status" value="1"/>
</dbReference>
<keyword evidence="6" id="KW-1185">Reference proteome</keyword>
<accession>A0A193LJA5</accession>
<dbReference type="EMBL" id="CP016268">
    <property type="protein sequence ID" value="ANO52536.1"/>
    <property type="molecule type" value="Genomic_DNA"/>
</dbReference>
<dbReference type="Proteomes" id="UP000092695">
    <property type="component" value="Chromosome"/>
</dbReference>
<dbReference type="STRING" id="1548547.BA177_16310"/>
<dbReference type="KEGG" id="woc:BA177_16310"/>
<dbReference type="PANTHER" id="PTHR30469">
    <property type="entry name" value="MULTIDRUG RESISTANCE PROTEIN MDTA"/>
    <property type="match status" value="1"/>
</dbReference>
<comment type="similarity">
    <text evidence="1">Belongs to the membrane fusion protein (MFP) (TC 8.A.1) family.</text>
</comment>
<feature type="coiled-coil region" evidence="2">
    <location>
        <begin position="111"/>
        <end position="178"/>
    </location>
</feature>
<evidence type="ECO:0000313" key="5">
    <source>
        <dbReference type="EMBL" id="ANO52536.1"/>
    </source>
</evidence>
<organism evidence="5 6">
    <name type="scientific">Woeseia oceani</name>
    <dbReference type="NCBI Taxonomy" id="1548547"/>
    <lineage>
        <taxon>Bacteria</taxon>
        <taxon>Pseudomonadati</taxon>
        <taxon>Pseudomonadota</taxon>
        <taxon>Gammaproteobacteria</taxon>
        <taxon>Woeseiales</taxon>
        <taxon>Woeseiaceae</taxon>
        <taxon>Woeseia</taxon>
    </lineage>
</organism>
<keyword evidence="2" id="KW-0175">Coiled coil</keyword>
<feature type="region of interest" description="Disordered" evidence="3">
    <location>
        <begin position="384"/>
        <end position="415"/>
    </location>
</feature>
<dbReference type="Gene3D" id="2.40.420.20">
    <property type="match status" value="1"/>
</dbReference>
<name>A0A193LJA5_9GAMM</name>
<dbReference type="GO" id="GO:1990281">
    <property type="term" value="C:efflux pump complex"/>
    <property type="evidence" value="ECO:0007669"/>
    <property type="project" value="TreeGrafter"/>
</dbReference>
<evidence type="ECO:0000256" key="2">
    <source>
        <dbReference type="SAM" id="Coils"/>
    </source>
</evidence>
<evidence type="ECO:0000256" key="3">
    <source>
        <dbReference type="SAM" id="MobiDB-lite"/>
    </source>
</evidence>
<gene>
    <name evidence="5" type="ORF">BA177_16310</name>
</gene>
<dbReference type="AlphaFoldDB" id="A0A193LJA5"/>
<dbReference type="InterPro" id="IPR006143">
    <property type="entry name" value="RND_pump_MFP"/>
</dbReference>
<dbReference type="Gene3D" id="2.40.50.100">
    <property type="match status" value="1"/>
</dbReference>
<sequence>MALRLKKVIPIAILGSLVLVATLIKMNPPSTPQRNDFSGPQMSVEAVTVTPQDYRIRLESYGTIQPRTQSMLVAQVGGQIVSVNPNVRDGGFFEKGDILVSIDDRDYAADVRIAEASLADARQALAEAEARTNQAREDWARLGNNGEPSDLVLRVPQLEAARARVLSAESTLEKTKLDLQRTKIRAPFAGRVLRKFVDQGQVVSQNAQIAEIYATDVVEIRLPLRNRDLPFIDLPEAYRYSNAVENVGAAVEIESELAGDTTWQATLVRTEGAIDETARQLHVIAQIDNPFGSAGDGQIPLKIGQYVTARLAGNIVSDALVIPNTAIYQGTYVYIVEDGLLRRRDIDIAWQNDAEAVVAQGLEPNDQLVTTPLGQVTSGLRVSVIGEEPDQKSAAKRRGGPDGAGPVGANRGARQ</sequence>
<protein>
    <submittedName>
        <fullName evidence="5">Efflux transporter periplasmic adaptor subunit</fullName>
    </submittedName>
</protein>
<dbReference type="SUPFAM" id="SSF111369">
    <property type="entry name" value="HlyD-like secretion proteins"/>
    <property type="match status" value="1"/>
</dbReference>
<evidence type="ECO:0000313" key="6">
    <source>
        <dbReference type="Proteomes" id="UP000092695"/>
    </source>
</evidence>
<dbReference type="PANTHER" id="PTHR30469:SF12">
    <property type="entry name" value="MULTIDRUG RESISTANCE PROTEIN MDTA"/>
    <property type="match status" value="1"/>
</dbReference>
<dbReference type="Pfam" id="PF25917">
    <property type="entry name" value="BSH_RND"/>
    <property type="match status" value="1"/>
</dbReference>
<dbReference type="OrthoDB" id="9789643at2"/>
<dbReference type="GO" id="GO:0015562">
    <property type="term" value="F:efflux transmembrane transporter activity"/>
    <property type="evidence" value="ECO:0007669"/>
    <property type="project" value="TreeGrafter"/>
</dbReference>
<reference evidence="5 6" key="1">
    <citation type="submission" date="2016-06" db="EMBL/GenBank/DDBJ databases">
        <title>Complete genome sequence of a deep-branching marine Gamma Proteobacterium Woeseia oceani type strain XK5.</title>
        <authorList>
            <person name="Mu D."/>
            <person name="Du Z."/>
        </authorList>
    </citation>
    <scope>NUCLEOTIDE SEQUENCE [LARGE SCALE GENOMIC DNA]</scope>
    <source>
        <strain evidence="5 6">XK5</strain>
    </source>
</reference>
<dbReference type="InterPro" id="IPR058625">
    <property type="entry name" value="MdtA-like_BSH"/>
</dbReference>
<dbReference type="RefSeq" id="WP_068617960.1">
    <property type="nucleotide sequence ID" value="NZ_CP016268.1"/>
</dbReference>
<evidence type="ECO:0000256" key="1">
    <source>
        <dbReference type="ARBA" id="ARBA00009477"/>
    </source>
</evidence>
<evidence type="ECO:0000259" key="4">
    <source>
        <dbReference type="Pfam" id="PF25917"/>
    </source>
</evidence>